<keyword evidence="1" id="KW-0175">Coiled coil</keyword>
<reference evidence="3" key="1">
    <citation type="journal article" date="2023" name="Int. J. Syst. Evol. Microbiol.">
        <title>Mesoterricola silvestris gen. nov., sp. nov., Mesoterricola sediminis sp. nov., Geothrix oryzae sp. nov., Geothrix edaphica sp. nov., Geothrix rubra sp. nov., and Geothrix limicola sp. nov., six novel members of Acidobacteriota isolated from soils.</title>
        <authorList>
            <person name="Itoh H."/>
            <person name="Sugisawa Y."/>
            <person name="Mise K."/>
            <person name="Xu Z."/>
            <person name="Kuniyasu M."/>
            <person name="Ushijima N."/>
            <person name="Kawano K."/>
            <person name="Kobayashi E."/>
            <person name="Shiratori Y."/>
            <person name="Masuda Y."/>
            <person name="Senoo K."/>
        </authorList>
    </citation>
    <scope>NUCLEOTIDE SEQUENCE [LARGE SCALE GENOMIC DNA]</scope>
    <source>
        <strain evidence="3">W79</strain>
    </source>
</reference>
<keyword evidence="3" id="KW-1185">Reference proteome</keyword>
<dbReference type="AlphaFoldDB" id="A0AA48K791"/>
<feature type="coiled-coil region" evidence="1">
    <location>
        <begin position="35"/>
        <end position="69"/>
    </location>
</feature>
<protein>
    <submittedName>
        <fullName evidence="2">Uncharacterized protein</fullName>
    </submittedName>
</protein>
<dbReference type="EMBL" id="AP027080">
    <property type="protein sequence ID" value="BDU70925.1"/>
    <property type="molecule type" value="Genomic_DNA"/>
</dbReference>
<evidence type="ECO:0000313" key="3">
    <source>
        <dbReference type="Proteomes" id="UP001238179"/>
    </source>
</evidence>
<evidence type="ECO:0000313" key="2">
    <source>
        <dbReference type="EMBL" id="BDU70925.1"/>
    </source>
</evidence>
<gene>
    <name evidence="2" type="ORF">METEAL_00990</name>
</gene>
<name>A0AA48K791_9BACT</name>
<evidence type="ECO:0000256" key="1">
    <source>
        <dbReference type="SAM" id="Coils"/>
    </source>
</evidence>
<proteinExistence type="predicted"/>
<organism evidence="2 3">
    <name type="scientific">Mesoterricola silvestris</name>
    <dbReference type="NCBI Taxonomy" id="2927979"/>
    <lineage>
        <taxon>Bacteria</taxon>
        <taxon>Pseudomonadati</taxon>
        <taxon>Acidobacteriota</taxon>
        <taxon>Holophagae</taxon>
        <taxon>Holophagales</taxon>
        <taxon>Holophagaceae</taxon>
        <taxon>Mesoterricola</taxon>
    </lineage>
</organism>
<dbReference type="KEGG" id="msil:METEAL_00990"/>
<accession>A0AA48K791</accession>
<dbReference type="Proteomes" id="UP001238179">
    <property type="component" value="Chromosome"/>
</dbReference>
<sequence>MSSGMELLILICSALAAALAGMSVFSNSRPPDGRINQVMDEIEELKGLLNQMQKSVLQLERKFDKESKDGRAEFKDVLEKVAERIDKRMVEIGNL</sequence>
<dbReference type="RefSeq" id="WP_316413824.1">
    <property type="nucleotide sequence ID" value="NZ_AP027080.1"/>
</dbReference>